<protein>
    <recommendedName>
        <fullName evidence="4 10">Nicotinate-nucleotide--dimethylbenzimidazole phosphoribosyltransferase</fullName>
        <shortName evidence="10">NN:DBI PRT</shortName>
        <ecNumber evidence="3 10">2.4.2.21</ecNumber>
    </recommendedName>
    <alternativeName>
        <fullName evidence="8 10">N(1)-alpha-phosphoribosyltransferase</fullName>
    </alternativeName>
</protein>
<evidence type="ECO:0000313" key="11">
    <source>
        <dbReference type="EMBL" id="ODS30821.1"/>
    </source>
</evidence>
<accession>A0A1E3X5E4</accession>
<evidence type="ECO:0000256" key="7">
    <source>
        <dbReference type="ARBA" id="ARBA00022679"/>
    </source>
</evidence>
<dbReference type="GO" id="GO:0009236">
    <property type="term" value="P:cobalamin biosynthetic process"/>
    <property type="evidence" value="ECO:0007669"/>
    <property type="project" value="UniProtKB-UniRule"/>
</dbReference>
<dbReference type="AlphaFoldDB" id="A0A1E3X5E4"/>
<dbReference type="NCBIfam" id="NF000996">
    <property type="entry name" value="PRK00105.1"/>
    <property type="match status" value="1"/>
</dbReference>
<dbReference type="GO" id="GO:0008939">
    <property type="term" value="F:nicotinate-nucleotide-dimethylbenzimidazole phosphoribosyltransferase activity"/>
    <property type="evidence" value="ECO:0007669"/>
    <property type="project" value="UniProtKB-UniRule"/>
</dbReference>
<evidence type="ECO:0000256" key="5">
    <source>
        <dbReference type="ARBA" id="ARBA00022573"/>
    </source>
</evidence>
<evidence type="ECO:0000256" key="3">
    <source>
        <dbReference type="ARBA" id="ARBA00011991"/>
    </source>
</evidence>
<dbReference type="PANTHER" id="PTHR43463:SF1">
    <property type="entry name" value="NICOTINATE-NUCLEOTIDE--DIMETHYLBENZIMIDAZOLE PHOSPHORIBOSYLTRANSFERASE"/>
    <property type="match status" value="1"/>
</dbReference>
<evidence type="ECO:0000256" key="8">
    <source>
        <dbReference type="ARBA" id="ARBA00030686"/>
    </source>
</evidence>
<dbReference type="InterPro" id="IPR036087">
    <property type="entry name" value="Nict_dMeBzImd_PRibTrfase_sf"/>
</dbReference>
<name>A0A1E3X5E4_9BACT</name>
<sequence>MSLLDQIIENIEEVSIDSNGGIRDRLNKLAIPSGSLGRLEEFATIYASIKGSTDATIRHKVVFTMAGDHGVCDEGVSAFPQKVTRQMVENFLDGGATISVFARHVGAKVVVVDCGVKAEFEPVEGLKIKKVGYGTGNIACVPAMSREQAIKSLEVGIEVLNDELCNGLDIVATGDMGIANTTPSSAIVACLTGQDVSKVTGRGTGLNDNGIEKKISIIKKALDINKPDPLDPIDVLAKVGGFEIGGIAGLCLAAASHRIPVLIDGFISTAGALIACEIEPKVNNYLISAHISAENGHCIALEKLGKKAILDLDLRLGEGTGAVLGMGLVEVGVKILTQMSTFSEAGVSTPNH</sequence>
<organism evidence="11 12">
    <name type="scientific">Candidatus Scalindua rubra</name>
    <dbReference type="NCBI Taxonomy" id="1872076"/>
    <lineage>
        <taxon>Bacteria</taxon>
        <taxon>Pseudomonadati</taxon>
        <taxon>Planctomycetota</taxon>
        <taxon>Candidatus Brocadiia</taxon>
        <taxon>Candidatus Brocadiales</taxon>
        <taxon>Candidatus Scalinduaceae</taxon>
        <taxon>Candidatus Scalindua</taxon>
    </lineage>
</organism>
<feature type="active site" description="Proton acceptor" evidence="10">
    <location>
        <position position="318"/>
    </location>
</feature>
<dbReference type="EMBL" id="MAYW01000172">
    <property type="protein sequence ID" value="ODS30821.1"/>
    <property type="molecule type" value="Genomic_DNA"/>
</dbReference>
<dbReference type="UniPathway" id="UPA00061">
    <property type="reaction ID" value="UER00516"/>
</dbReference>
<evidence type="ECO:0000256" key="6">
    <source>
        <dbReference type="ARBA" id="ARBA00022676"/>
    </source>
</evidence>
<evidence type="ECO:0000256" key="4">
    <source>
        <dbReference type="ARBA" id="ARBA00015486"/>
    </source>
</evidence>
<comment type="caution">
    <text evidence="11">The sequence shown here is derived from an EMBL/GenBank/DDBJ whole genome shotgun (WGS) entry which is preliminary data.</text>
</comment>
<evidence type="ECO:0000256" key="2">
    <source>
        <dbReference type="ARBA" id="ARBA00007110"/>
    </source>
</evidence>
<evidence type="ECO:0000313" key="12">
    <source>
        <dbReference type="Proteomes" id="UP000094056"/>
    </source>
</evidence>
<dbReference type="InterPro" id="IPR023195">
    <property type="entry name" value="Nict_dMeBzImd_PRibTrfase_N"/>
</dbReference>
<keyword evidence="5 10" id="KW-0169">Cobalamin biosynthesis</keyword>
<dbReference type="Proteomes" id="UP000094056">
    <property type="component" value="Unassembled WGS sequence"/>
</dbReference>
<evidence type="ECO:0000256" key="9">
    <source>
        <dbReference type="ARBA" id="ARBA00047340"/>
    </source>
</evidence>
<comment type="similarity">
    <text evidence="2 10">Belongs to the CobT family.</text>
</comment>
<comment type="function">
    <text evidence="10">Catalyzes the synthesis of alpha-ribazole-5'-phosphate from nicotinate mononucleotide (NAMN) and 5,6-dimethylbenzimidazole (DMB).</text>
</comment>
<dbReference type="PANTHER" id="PTHR43463">
    <property type="entry name" value="NICOTINATE-NUCLEOTIDE--DIMETHYLBENZIMIDAZOLE PHOSPHORIBOSYLTRANSFERASE"/>
    <property type="match status" value="1"/>
</dbReference>
<dbReference type="HAMAP" id="MF_00230">
    <property type="entry name" value="CobT"/>
    <property type="match status" value="1"/>
</dbReference>
<reference evidence="11 12" key="1">
    <citation type="submission" date="2016-07" db="EMBL/GenBank/DDBJ databases">
        <title>Draft genome of Scalindua rubra, obtained from a brine-seawater interface in the Red Sea, sheds light on salt adaptation in anammox bacteria.</title>
        <authorList>
            <person name="Speth D.R."/>
            <person name="Lagkouvardos I."/>
            <person name="Wang Y."/>
            <person name="Qian P.-Y."/>
            <person name="Dutilh B.E."/>
            <person name="Jetten M.S."/>
        </authorList>
    </citation>
    <scope>NUCLEOTIDE SEQUENCE [LARGE SCALE GENOMIC DNA]</scope>
    <source>
        <strain evidence="11">BSI-1</strain>
    </source>
</reference>
<dbReference type="NCBIfam" id="TIGR03160">
    <property type="entry name" value="cobT_DBIPRT"/>
    <property type="match status" value="1"/>
</dbReference>
<proteinExistence type="inferred from homology"/>
<dbReference type="InterPro" id="IPR003200">
    <property type="entry name" value="Nict_dMeBzImd_PRibTrfase"/>
</dbReference>
<keyword evidence="7 10" id="KW-0808">Transferase</keyword>
<evidence type="ECO:0000256" key="1">
    <source>
        <dbReference type="ARBA" id="ARBA00005049"/>
    </source>
</evidence>
<evidence type="ECO:0000256" key="10">
    <source>
        <dbReference type="HAMAP-Rule" id="MF_00230"/>
    </source>
</evidence>
<dbReference type="Gene3D" id="1.10.1610.10">
    <property type="match status" value="1"/>
</dbReference>
<dbReference type="CDD" id="cd02439">
    <property type="entry name" value="DMB-PRT_CobT"/>
    <property type="match status" value="1"/>
</dbReference>
<dbReference type="PATRIC" id="fig|1872076.5.peg.4853"/>
<dbReference type="InterPro" id="IPR017846">
    <property type="entry name" value="Nict_dMeBzImd_PRibTrfase_bact"/>
</dbReference>
<dbReference type="SUPFAM" id="SSF52733">
    <property type="entry name" value="Nicotinate mononucleotide:5,6-dimethylbenzimidazole phosphoribosyltransferase (CobT)"/>
    <property type="match status" value="1"/>
</dbReference>
<dbReference type="Gene3D" id="3.40.50.10210">
    <property type="match status" value="1"/>
</dbReference>
<keyword evidence="6 10" id="KW-0328">Glycosyltransferase</keyword>
<dbReference type="EC" id="2.4.2.21" evidence="3 10"/>
<dbReference type="FunFam" id="3.40.50.10210:FF:000001">
    <property type="entry name" value="Nicotinate-nucleotide--dimethylbenzimidazole phosphoribosyltransferase"/>
    <property type="match status" value="1"/>
</dbReference>
<gene>
    <name evidence="10" type="primary">cobT</name>
    <name evidence="11" type="ORF">SCARUB_04065</name>
</gene>
<dbReference type="Pfam" id="PF02277">
    <property type="entry name" value="DBI_PRT"/>
    <property type="match status" value="1"/>
</dbReference>
<comment type="catalytic activity">
    <reaction evidence="9 10">
        <text>5,6-dimethylbenzimidazole + nicotinate beta-D-ribonucleotide = alpha-ribazole 5'-phosphate + nicotinate + H(+)</text>
        <dbReference type="Rhea" id="RHEA:11196"/>
        <dbReference type="ChEBI" id="CHEBI:15378"/>
        <dbReference type="ChEBI" id="CHEBI:15890"/>
        <dbReference type="ChEBI" id="CHEBI:32544"/>
        <dbReference type="ChEBI" id="CHEBI:57502"/>
        <dbReference type="ChEBI" id="CHEBI:57918"/>
        <dbReference type="EC" id="2.4.2.21"/>
    </reaction>
</comment>
<comment type="pathway">
    <text evidence="1 10">Nucleoside biosynthesis; alpha-ribazole biosynthesis; alpha-ribazole from 5,6-dimethylbenzimidazole: step 1/2.</text>
</comment>